<name>A0A1H2SDB2_9PSED</name>
<dbReference type="EMBL" id="FNNU01000001">
    <property type="protein sequence ID" value="SDW29646.1"/>
    <property type="molecule type" value="Genomic_DNA"/>
</dbReference>
<evidence type="ECO:0000313" key="1">
    <source>
        <dbReference type="EMBL" id="SDW29646.1"/>
    </source>
</evidence>
<reference evidence="2" key="1">
    <citation type="submission" date="2016-10" db="EMBL/GenBank/DDBJ databases">
        <authorList>
            <person name="Varghese N."/>
            <person name="Submissions S."/>
        </authorList>
    </citation>
    <scope>NUCLEOTIDE SEQUENCE [LARGE SCALE GENOMIC DNA]</scope>
    <source>
        <strain evidence="2">NRRL B-59562</strain>
    </source>
</reference>
<proteinExistence type="predicted"/>
<dbReference type="STRING" id="1007099.SAMN05216287_0624"/>
<dbReference type="Proteomes" id="UP000243778">
    <property type="component" value="Unassembled WGS sequence"/>
</dbReference>
<evidence type="ECO:0000313" key="2">
    <source>
        <dbReference type="Proteomes" id="UP000243778"/>
    </source>
</evidence>
<accession>A0A1H2SDB2</accession>
<organism evidence="1 2">
    <name type="scientific">Pseudomonas kuykendallii</name>
    <dbReference type="NCBI Taxonomy" id="1007099"/>
    <lineage>
        <taxon>Bacteria</taxon>
        <taxon>Pseudomonadati</taxon>
        <taxon>Pseudomonadota</taxon>
        <taxon>Gammaproteobacteria</taxon>
        <taxon>Pseudomonadales</taxon>
        <taxon>Pseudomonadaceae</taxon>
        <taxon>Pseudomonas</taxon>
    </lineage>
</organism>
<protein>
    <submittedName>
        <fullName evidence="1">Uncharacterized protein</fullName>
    </submittedName>
</protein>
<dbReference type="AlphaFoldDB" id="A0A1H2SDB2"/>
<keyword evidence="2" id="KW-1185">Reference proteome</keyword>
<dbReference type="RefSeq" id="WP_245728125.1">
    <property type="nucleotide sequence ID" value="NZ_FNNU01000001.1"/>
</dbReference>
<sequence length="235" mass="25637">MNTLALRDLIQRAQRQETTTGDLARQIEARLLRLHPSIQLGVHDHRGVLTRFVERYVEQVPAMLEAAARVAEDAGLEAQVKPLLATANTFFVGPGAPVERKNIGALLDAAYLAHRLVEEINDRYITHLGRPLTPLDTTVANLIAHQLIGERYANDLDRAVAGAVAGQLGAEVFERGSVRAYRLHVELQEDGADWPELARQLGVTLALDLAEIAENLPRPDDAAPATAGSSAYRAH</sequence>
<gene>
    <name evidence="1" type="ORF">SAMN05216287_0624</name>
</gene>